<dbReference type="RefSeq" id="WP_268440895.1">
    <property type="nucleotide sequence ID" value="NZ_CP113836.1"/>
</dbReference>
<dbReference type="SUPFAM" id="SSF50475">
    <property type="entry name" value="FMN-binding split barrel"/>
    <property type="match status" value="1"/>
</dbReference>
<dbReference type="PANTHER" id="PTHR35802:SF1">
    <property type="entry name" value="PROTEASE SYNTHASE AND SPORULATION PROTEIN PAI 2"/>
    <property type="match status" value="1"/>
</dbReference>
<dbReference type="Proteomes" id="UP001163203">
    <property type="component" value="Chromosome"/>
</dbReference>
<dbReference type="PIRSF" id="PIRSF010372">
    <property type="entry name" value="PaiB"/>
    <property type="match status" value="1"/>
</dbReference>
<proteinExistence type="predicted"/>
<accession>A0ABY7AWU7</accession>
<evidence type="ECO:0000313" key="1">
    <source>
        <dbReference type="EMBL" id="WAL63166.1"/>
    </source>
</evidence>
<dbReference type="Gene3D" id="2.30.110.10">
    <property type="entry name" value="Electron Transport, Fmn-binding Protein, Chain A"/>
    <property type="match status" value="1"/>
</dbReference>
<reference evidence="1" key="1">
    <citation type="submission" date="2022-11" db="EMBL/GenBank/DDBJ databases">
        <authorList>
            <person name="Mo P."/>
        </authorList>
    </citation>
    <scope>NUCLEOTIDE SEQUENCE</scope>
    <source>
        <strain evidence="1">HUAS 11-8</strain>
    </source>
</reference>
<dbReference type="InterPro" id="IPR012349">
    <property type="entry name" value="Split_barrel_FMN-bd"/>
</dbReference>
<organism evidence="1 2">
    <name type="scientific">Amycolatopsis cynarae</name>
    <dbReference type="NCBI Taxonomy" id="2995223"/>
    <lineage>
        <taxon>Bacteria</taxon>
        <taxon>Bacillati</taxon>
        <taxon>Actinomycetota</taxon>
        <taxon>Actinomycetes</taxon>
        <taxon>Pseudonocardiales</taxon>
        <taxon>Pseudonocardiaceae</taxon>
        <taxon>Amycolatopsis</taxon>
    </lineage>
</organism>
<keyword evidence="2" id="KW-1185">Reference proteome</keyword>
<dbReference type="EMBL" id="CP113836">
    <property type="protein sequence ID" value="WAL63166.1"/>
    <property type="molecule type" value="Genomic_DNA"/>
</dbReference>
<evidence type="ECO:0000313" key="2">
    <source>
        <dbReference type="Proteomes" id="UP001163203"/>
    </source>
</evidence>
<name>A0ABY7AWU7_9PSEU</name>
<dbReference type="PANTHER" id="PTHR35802">
    <property type="entry name" value="PROTEASE SYNTHASE AND SPORULATION PROTEIN PAI 2"/>
    <property type="match status" value="1"/>
</dbReference>
<gene>
    <name evidence="1" type="ORF">ORV05_19235</name>
</gene>
<protein>
    <submittedName>
        <fullName evidence="1">FMN-binding negative transcriptional regulator</fullName>
    </submittedName>
</protein>
<sequence length="204" mass="22527">MYVPAHFAPDDEAVQELLAHHGAADLITATPDGLVATMLPFLYDRERGALLGHFARNNEHWSLPVLGEALVIVRGPDSYVTPSWYASKAEHGRVVPTWNYLTAHVYGSMTVHDDPGWVAALVRRLTEHHEAGRPDPWSVDDAPEKFFAGQLRAIVGVEITINRIEAKFKLSQNRPAADIDGVIAGLRGSGEAEMAVRVEEHRPR</sequence>
<dbReference type="Pfam" id="PF04299">
    <property type="entry name" value="FMN_bind_2"/>
    <property type="match status" value="1"/>
</dbReference>
<dbReference type="InterPro" id="IPR007396">
    <property type="entry name" value="TR_PAI2-type"/>
</dbReference>